<evidence type="ECO:0000256" key="1">
    <source>
        <dbReference type="SAM" id="Phobius"/>
    </source>
</evidence>
<organism evidence="2 3">
    <name type="scientific">Bifidobacterium oedipodis</name>
    <dbReference type="NCBI Taxonomy" id="2675322"/>
    <lineage>
        <taxon>Bacteria</taxon>
        <taxon>Bacillati</taxon>
        <taxon>Actinomycetota</taxon>
        <taxon>Actinomycetes</taxon>
        <taxon>Bifidobacteriales</taxon>
        <taxon>Bifidobacteriaceae</taxon>
        <taxon>Bifidobacterium</taxon>
    </lineage>
</organism>
<dbReference type="AlphaFoldDB" id="A0A7Y0EPT4"/>
<sequence>MMPQWTIHTVIRQAWRSFASRIGFAAIAVCLIAMVSATCGYLEAGARQNALDEETQLTAAGQYVYRAQARDENGSGLIPAALCQKLNNVQGVKSAMGIGAYQTATVRKAPGEHITYVPVTGNPTPILDASQPLMQATTIGDSDESTNETIGDIIMDAALANRLGITDGTRLQITVGDQPQQLGEIVRVHTLDAQTRGFADSQLIWSQNAPIGMVGECVAEVTPGVDEHTARELIATGLDDGSGTIISISTLLERDPNTRSPLERFRTRNTRWLWAASGMVCWALLFIPLLFRRHEFALLRSVGAGSNPTALTFAVANMLPLLAGHIAGCGWMILVSLWIHRNPLTEPWLAAAFIGASLLTSIMLLMVGCTILARGSITRFIHNRL</sequence>
<feature type="transmembrane region" description="Helical" evidence="1">
    <location>
        <begin position="311"/>
        <end position="339"/>
    </location>
</feature>
<keyword evidence="1" id="KW-0812">Transmembrane</keyword>
<name>A0A7Y0EPT4_9BIFI</name>
<evidence type="ECO:0008006" key="4">
    <source>
        <dbReference type="Google" id="ProtNLM"/>
    </source>
</evidence>
<protein>
    <recommendedName>
        <fullName evidence="4">ABC transporter permease</fullName>
    </recommendedName>
</protein>
<evidence type="ECO:0000313" key="3">
    <source>
        <dbReference type="Proteomes" id="UP000532194"/>
    </source>
</evidence>
<keyword evidence="3" id="KW-1185">Reference proteome</keyword>
<gene>
    <name evidence="2" type="ORF">G1C95_1410</name>
</gene>
<feature type="transmembrane region" description="Helical" evidence="1">
    <location>
        <begin position="351"/>
        <end position="373"/>
    </location>
</feature>
<keyword evidence="1" id="KW-0472">Membrane</keyword>
<evidence type="ECO:0000313" key="2">
    <source>
        <dbReference type="EMBL" id="NMM94223.1"/>
    </source>
</evidence>
<feature type="transmembrane region" description="Helical" evidence="1">
    <location>
        <begin position="272"/>
        <end position="291"/>
    </location>
</feature>
<keyword evidence="1" id="KW-1133">Transmembrane helix</keyword>
<dbReference type="Proteomes" id="UP000532194">
    <property type="component" value="Unassembled WGS sequence"/>
</dbReference>
<accession>A0A7Y0EPT4</accession>
<proteinExistence type="predicted"/>
<comment type="caution">
    <text evidence="2">The sequence shown here is derived from an EMBL/GenBank/DDBJ whole genome shotgun (WGS) entry which is preliminary data.</text>
</comment>
<dbReference type="EMBL" id="JAAIII010000004">
    <property type="protein sequence ID" value="NMM94223.1"/>
    <property type="molecule type" value="Genomic_DNA"/>
</dbReference>
<reference evidence="2 3" key="1">
    <citation type="submission" date="2020-02" db="EMBL/GenBank/DDBJ databases">
        <title>Characterization of phylogenetic diversity of novel bifidobacterial species isolated in Czech ZOOs.</title>
        <authorList>
            <person name="Lugli G.A."/>
            <person name="Vera N.B."/>
            <person name="Ventura M."/>
        </authorList>
    </citation>
    <scope>NUCLEOTIDE SEQUENCE [LARGE SCALE GENOMIC DNA]</scope>
    <source>
        <strain evidence="2 3">DSM 109957</strain>
    </source>
</reference>
<dbReference type="RefSeq" id="WP_169172267.1">
    <property type="nucleotide sequence ID" value="NZ_JAAIII010000004.1"/>
</dbReference>